<evidence type="ECO:0000313" key="2">
    <source>
        <dbReference type="Proteomes" id="UP001438953"/>
    </source>
</evidence>
<dbReference type="RefSeq" id="WP_339113644.1">
    <property type="nucleotide sequence ID" value="NZ_JAYWLC010000002.1"/>
</dbReference>
<keyword evidence="2" id="KW-1185">Reference proteome</keyword>
<comment type="caution">
    <text evidence="1">The sequence shown here is derived from an EMBL/GenBank/DDBJ whole genome shotgun (WGS) entry which is preliminary data.</text>
</comment>
<sequence>MVVQMPRMPRLDHLVLRLLASGGAVAPVGLDARHLPGRDMLTVQIGFEQAIALCGESPGMGRLLRSVIGAERVEISCFLLPANKAAYKERLVQRLVALEQDPALDAAIAKGRLRILTADEVPELNIQPTIRYRLLSGDGKIMGSGLYSPEGFDQALYDRWREGRWQRIIGKAYVYYEL</sequence>
<dbReference type="EMBL" id="JAYWLC010000002">
    <property type="protein sequence ID" value="MER5170745.1"/>
    <property type="molecule type" value="Genomic_DNA"/>
</dbReference>
<evidence type="ECO:0000313" key="1">
    <source>
        <dbReference type="EMBL" id="MER5170745.1"/>
    </source>
</evidence>
<reference evidence="1 2" key="1">
    <citation type="submission" date="2024-01" db="EMBL/GenBank/DDBJ databases">
        <authorList>
            <person name="Deng Y."/>
            <person name="Su J."/>
        </authorList>
    </citation>
    <scope>NUCLEOTIDE SEQUENCE [LARGE SCALE GENOMIC DNA]</scope>
    <source>
        <strain evidence="1 2">CPCC 100088</strain>
    </source>
</reference>
<proteinExistence type="predicted"/>
<organism evidence="1 2">
    <name type="scientific">Thioclava kandeliae</name>
    <dbReference type="NCBI Taxonomy" id="3070818"/>
    <lineage>
        <taxon>Bacteria</taxon>
        <taxon>Pseudomonadati</taxon>
        <taxon>Pseudomonadota</taxon>
        <taxon>Alphaproteobacteria</taxon>
        <taxon>Rhodobacterales</taxon>
        <taxon>Paracoccaceae</taxon>
        <taxon>Thioclava</taxon>
    </lineage>
</organism>
<name>A0ABV1SCX3_9RHOB</name>
<gene>
    <name evidence="1" type="ORF">VSX56_03070</name>
</gene>
<evidence type="ECO:0008006" key="3">
    <source>
        <dbReference type="Google" id="ProtNLM"/>
    </source>
</evidence>
<accession>A0ABV1SCX3</accession>
<protein>
    <recommendedName>
        <fullName evidence="3">Chalcone isomerase domain-containing protein</fullName>
    </recommendedName>
</protein>
<dbReference type="Proteomes" id="UP001438953">
    <property type="component" value="Unassembled WGS sequence"/>
</dbReference>
<reference evidence="1 2" key="2">
    <citation type="submission" date="2024-06" db="EMBL/GenBank/DDBJ databases">
        <title>Thioclava kandeliae sp. nov. from a rhizosphere soil sample of Kandelia candel in a mangrove.</title>
        <authorList>
            <person name="Mu T."/>
        </authorList>
    </citation>
    <scope>NUCLEOTIDE SEQUENCE [LARGE SCALE GENOMIC DNA]</scope>
    <source>
        <strain evidence="1 2">CPCC 100088</strain>
    </source>
</reference>